<dbReference type="AlphaFoldDB" id="X6NTE4"/>
<sequence>MFCLMQQLSFGIFYYLHQDLIKKESNNKKLQKKAKNHKMKSSIEKLQWWYVRQSVLKHLRWGIPISYVDTLLPYCHVSLLVIALFNFVVINFLSEDYFPLFTYAVDFDGAFLVTKVIIVYVLFFALIPWECFCVSVTALGILCEALDHCEHPSSVCGMYNKPKTRE</sequence>
<evidence type="ECO:0000256" key="1">
    <source>
        <dbReference type="SAM" id="Phobius"/>
    </source>
</evidence>
<evidence type="ECO:0000313" key="2">
    <source>
        <dbReference type="EMBL" id="ETO28577.1"/>
    </source>
</evidence>
<reference evidence="2 3" key="1">
    <citation type="journal article" date="2013" name="Curr. Biol.">
        <title>The Genome of the Foraminiferan Reticulomyxa filosa.</title>
        <authorList>
            <person name="Glockner G."/>
            <person name="Hulsmann N."/>
            <person name="Schleicher M."/>
            <person name="Noegel A.A."/>
            <person name="Eichinger L."/>
            <person name="Gallinger C."/>
            <person name="Pawlowski J."/>
            <person name="Sierra R."/>
            <person name="Euteneuer U."/>
            <person name="Pillet L."/>
            <person name="Moustafa A."/>
            <person name="Platzer M."/>
            <person name="Groth M."/>
            <person name="Szafranski K."/>
            <person name="Schliwa M."/>
        </authorList>
    </citation>
    <scope>NUCLEOTIDE SEQUENCE [LARGE SCALE GENOMIC DNA]</scope>
</reference>
<keyword evidence="1" id="KW-0812">Transmembrane</keyword>
<organism evidence="2 3">
    <name type="scientific">Reticulomyxa filosa</name>
    <dbReference type="NCBI Taxonomy" id="46433"/>
    <lineage>
        <taxon>Eukaryota</taxon>
        <taxon>Sar</taxon>
        <taxon>Rhizaria</taxon>
        <taxon>Retaria</taxon>
        <taxon>Foraminifera</taxon>
        <taxon>Monothalamids</taxon>
        <taxon>Reticulomyxidae</taxon>
        <taxon>Reticulomyxa</taxon>
    </lineage>
</organism>
<feature type="transmembrane region" description="Helical" evidence="1">
    <location>
        <begin position="105"/>
        <end position="129"/>
    </location>
</feature>
<dbReference type="EMBL" id="ASPP01006586">
    <property type="protein sequence ID" value="ETO28577.1"/>
    <property type="molecule type" value="Genomic_DNA"/>
</dbReference>
<dbReference type="Proteomes" id="UP000023152">
    <property type="component" value="Unassembled WGS sequence"/>
</dbReference>
<comment type="caution">
    <text evidence="2">The sequence shown here is derived from an EMBL/GenBank/DDBJ whole genome shotgun (WGS) entry which is preliminary data.</text>
</comment>
<accession>X6NTE4</accession>
<protein>
    <submittedName>
        <fullName evidence="2">Uncharacterized protein</fullName>
    </submittedName>
</protein>
<feature type="transmembrane region" description="Helical" evidence="1">
    <location>
        <begin position="71"/>
        <end position="93"/>
    </location>
</feature>
<keyword evidence="3" id="KW-1185">Reference proteome</keyword>
<keyword evidence="1" id="KW-1133">Transmembrane helix</keyword>
<keyword evidence="1" id="KW-0472">Membrane</keyword>
<proteinExistence type="predicted"/>
<name>X6NTE4_RETFI</name>
<evidence type="ECO:0000313" key="3">
    <source>
        <dbReference type="Proteomes" id="UP000023152"/>
    </source>
</evidence>
<gene>
    <name evidence="2" type="ORF">RFI_08551</name>
</gene>